<proteinExistence type="inferred from homology"/>
<feature type="domain" description="Glycoside hydrolase family 65 central catalytic" evidence="6">
    <location>
        <begin position="320"/>
        <end position="699"/>
    </location>
</feature>
<dbReference type="Pfam" id="PF03632">
    <property type="entry name" value="Glyco_hydro_65m"/>
    <property type="match status" value="1"/>
</dbReference>
<dbReference type="InterPro" id="IPR011013">
    <property type="entry name" value="Gal_mutarotase_sf_dom"/>
</dbReference>
<keyword evidence="3" id="KW-0808">Transferase</keyword>
<dbReference type="GO" id="GO:0004553">
    <property type="term" value="F:hydrolase activity, hydrolyzing O-glycosyl compounds"/>
    <property type="evidence" value="ECO:0007669"/>
    <property type="project" value="TreeGrafter"/>
</dbReference>
<evidence type="ECO:0000259" key="6">
    <source>
        <dbReference type="Pfam" id="PF03632"/>
    </source>
</evidence>
<dbReference type="InterPro" id="IPR005194">
    <property type="entry name" value="Glyco_hydro_65_C"/>
</dbReference>
<feature type="active site" description="Proton donor" evidence="4">
    <location>
        <position position="497"/>
    </location>
</feature>
<evidence type="ECO:0000256" key="1">
    <source>
        <dbReference type="ARBA" id="ARBA00006768"/>
    </source>
</evidence>
<dbReference type="OrthoDB" id="9758855at2"/>
<dbReference type="InterPro" id="IPR017045">
    <property type="entry name" value="Malt_Pase/Glycosyl_Hdrlase"/>
</dbReference>
<dbReference type="EMBL" id="DF977000">
    <property type="protein sequence ID" value="GAQ24948.1"/>
    <property type="molecule type" value="Genomic_DNA"/>
</dbReference>
<evidence type="ECO:0000256" key="3">
    <source>
        <dbReference type="ARBA" id="ARBA00022679"/>
    </source>
</evidence>
<dbReference type="STRING" id="224999.GCA_001485475_00957"/>
<sequence length="786" mass="91491">MLLYDCGNKEYKNWIICETSFDAQLLGKCESIMALGNGYMGLRSSMEENYTKQTRGLFIAGTFNKFDCYEPSELPNAADVVELEIVLNNEVFSLEKGVIYSYQRSLNLKTGELARHIIWESPSKDKYKLCFKRFVSLDNLHLIGMKVYITPLTGESCIRVTSGINGQMTNSGVQHFHEGEKRIYDQNIMEFIQTTCQSKIDFIFHSGHTWKIDSDKQIPTPRMIISRRKLEMMYDFMIPKGKTLIMEKICTVHTSLDKSYCYKEYSLQDLRDKTLTEFIELNRKGYDLLFNESAKKWKRYWKEVDIKIESKDSFDQLTVRFAQYHLLIMTPAHDSRFGIGAKGLTGEGYKGHTFWDSEIFILPYFTFTNPQIARKLLEYRYHTLNGARKKAIKNGFEGAMYPWESAFTGDEETPEWGAVNILTGEATRILSGLKEQHITCDIAYALWQYYKATQDIDFMKKYGSEILFETASFWAKRVEWDEEKKSYCINDVIGPDEYKEQVNNNAFTNYMAHWNIQTAINHYRECKEKMPQTFKRLNKKLDLERRFKLWNEVVDKIYLPQPRKTDKVIPQDDTYLSKPLIDITKYKNASAMQTILQDYSREQVNNMQVSKQADVVMLLYLLKDKFSKDVKEANWQYYEPKTLHDSSLSLSVHCIVACDINDKNTAYDFFKKAAQIDLGPNMKSSDLGIHAASLGGIWKAIVFGFAGISIEDDKLHINPKIPPLWLKLKLPLKFQGYNMEIEITRDCVQIKNKTKTDYPLEIFIGNDKYLLKEKLRVDLQGVSPQK</sequence>
<name>A0A0U9HGD5_9FIRM</name>
<dbReference type="RefSeq" id="WP_059032244.1">
    <property type="nucleotide sequence ID" value="NZ_DF977000.1"/>
</dbReference>
<keyword evidence="10" id="KW-1185">Reference proteome</keyword>
<evidence type="ECO:0000256" key="4">
    <source>
        <dbReference type="PIRSR" id="PIRSR036289-50"/>
    </source>
</evidence>
<dbReference type="InterPro" id="IPR005196">
    <property type="entry name" value="Glyco_hydro_65_N"/>
</dbReference>
<dbReference type="GO" id="GO:0005975">
    <property type="term" value="P:carbohydrate metabolic process"/>
    <property type="evidence" value="ECO:0007669"/>
    <property type="project" value="InterPro"/>
</dbReference>
<dbReference type="SUPFAM" id="SSF48208">
    <property type="entry name" value="Six-hairpin glycosidases"/>
    <property type="match status" value="1"/>
</dbReference>
<evidence type="ECO:0000259" key="7">
    <source>
        <dbReference type="Pfam" id="PF03633"/>
    </source>
</evidence>
<evidence type="ECO:0000256" key="2">
    <source>
        <dbReference type="ARBA" id="ARBA00022676"/>
    </source>
</evidence>
<feature type="binding site" evidence="5">
    <location>
        <begin position="355"/>
        <end position="356"/>
    </location>
    <ligand>
        <name>substrate</name>
    </ligand>
</feature>
<dbReference type="Gene3D" id="2.70.98.40">
    <property type="entry name" value="Glycoside hydrolase, family 65, N-terminal domain"/>
    <property type="match status" value="1"/>
</dbReference>
<dbReference type="AlphaFoldDB" id="A0A0U9HGD5"/>
<dbReference type="PIRSF" id="PIRSF036289">
    <property type="entry name" value="Glycosyl_hydrolase_malt_phosph"/>
    <property type="match status" value="1"/>
</dbReference>
<evidence type="ECO:0000256" key="5">
    <source>
        <dbReference type="PIRSR" id="PIRSR036289-51"/>
    </source>
</evidence>
<dbReference type="Proteomes" id="UP000062160">
    <property type="component" value="Unassembled WGS sequence"/>
</dbReference>
<evidence type="ECO:0000259" key="8">
    <source>
        <dbReference type="Pfam" id="PF03636"/>
    </source>
</evidence>
<dbReference type="Pfam" id="PF03636">
    <property type="entry name" value="Glyco_hydro_65N"/>
    <property type="match status" value="1"/>
</dbReference>
<dbReference type="Gene3D" id="1.50.10.10">
    <property type="match status" value="1"/>
</dbReference>
<evidence type="ECO:0000313" key="10">
    <source>
        <dbReference type="Proteomes" id="UP000062160"/>
    </source>
</evidence>
<dbReference type="SUPFAM" id="SSF74650">
    <property type="entry name" value="Galactose mutarotase-like"/>
    <property type="match status" value="1"/>
</dbReference>
<feature type="domain" description="Glycoside hydrolase family 65 C-terminal" evidence="7">
    <location>
        <begin position="710"/>
        <end position="770"/>
    </location>
</feature>
<dbReference type="Pfam" id="PF03633">
    <property type="entry name" value="Glyco_hydro_65C"/>
    <property type="match status" value="1"/>
</dbReference>
<evidence type="ECO:0000313" key="9">
    <source>
        <dbReference type="EMBL" id="GAQ24948.1"/>
    </source>
</evidence>
<dbReference type="InterPro" id="IPR012341">
    <property type="entry name" value="6hp_glycosidase-like_sf"/>
</dbReference>
<gene>
    <name evidence="9" type="ORF">TSYNT_6333</name>
</gene>
<feature type="binding site" evidence="5">
    <location>
        <begin position="611"/>
        <end position="612"/>
    </location>
    <ligand>
        <name>substrate</name>
    </ligand>
</feature>
<dbReference type="InterPro" id="IPR008928">
    <property type="entry name" value="6-hairpin_glycosidase_sf"/>
</dbReference>
<comment type="similarity">
    <text evidence="1">Belongs to the glycosyl hydrolase 65 family.</text>
</comment>
<dbReference type="InterPro" id="IPR005195">
    <property type="entry name" value="Glyco_hydro_65_M"/>
</dbReference>
<organism evidence="9">
    <name type="scientific">Tepidanaerobacter syntrophicus</name>
    <dbReference type="NCBI Taxonomy" id="224999"/>
    <lineage>
        <taxon>Bacteria</taxon>
        <taxon>Bacillati</taxon>
        <taxon>Bacillota</taxon>
        <taxon>Clostridia</taxon>
        <taxon>Thermosediminibacterales</taxon>
        <taxon>Tepidanaerobacteraceae</taxon>
        <taxon>Tepidanaerobacter</taxon>
    </lineage>
</organism>
<dbReference type="PANTHER" id="PTHR11051">
    <property type="entry name" value="GLYCOSYL HYDROLASE-RELATED"/>
    <property type="match status" value="1"/>
</dbReference>
<dbReference type="GO" id="GO:0016757">
    <property type="term" value="F:glycosyltransferase activity"/>
    <property type="evidence" value="ECO:0007669"/>
    <property type="project" value="UniProtKB-KW"/>
</dbReference>
<dbReference type="PANTHER" id="PTHR11051:SF8">
    <property type="entry name" value="PROTEIN-GLUCOSYLGALACTOSYLHYDROXYLYSINE GLUCOSIDASE"/>
    <property type="match status" value="1"/>
</dbReference>
<dbReference type="Gene3D" id="2.60.420.10">
    <property type="entry name" value="Maltose phosphorylase, domain 3"/>
    <property type="match status" value="1"/>
</dbReference>
<keyword evidence="2" id="KW-0328">Glycosyltransferase</keyword>
<protein>
    <submittedName>
        <fullName evidence="9">Hypothetical glycosyl hydrolase</fullName>
    </submittedName>
</protein>
<dbReference type="InterPro" id="IPR037018">
    <property type="entry name" value="GH65_N"/>
</dbReference>
<accession>A0A0U9HGD5</accession>
<keyword evidence="9" id="KW-0378">Hydrolase</keyword>
<feature type="domain" description="Glycoside hydrolase family 65 N-terminal" evidence="8">
    <location>
        <begin position="18"/>
        <end position="255"/>
    </location>
</feature>
<dbReference type="GO" id="GO:0030246">
    <property type="term" value="F:carbohydrate binding"/>
    <property type="evidence" value="ECO:0007669"/>
    <property type="project" value="InterPro"/>
</dbReference>
<reference evidence="9" key="1">
    <citation type="journal article" date="2016" name="Genome Announc.">
        <title>Draft Genome Sequence of the Syntrophic Lactate-Degrading Bacterium Tepidanaerobacter syntrophicus JLT.</title>
        <authorList>
            <person name="Matsuura N."/>
            <person name="Ohashi A."/>
            <person name="Tourlousse D.M."/>
            <person name="Sekiguchi Y."/>
        </authorList>
    </citation>
    <scope>NUCLEOTIDE SEQUENCE [LARGE SCALE GENOMIC DNA]</scope>
    <source>
        <strain evidence="9">JL</strain>
    </source>
</reference>